<evidence type="ECO:0000313" key="1">
    <source>
        <dbReference type="EMBL" id="CAI9764813.1"/>
    </source>
</evidence>
<protein>
    <submittedName>
        <fullName evidence="1">Uncharacterized protein</fullName>
    </submittedName>
</protein>
<gene>
    <name evidence="1" type="ORF">FPE_LOCUS12243</name>
</gene>
<organism evidence="1 2">
    <name type="scientific">Fraxinus pennsylvanica</name>
    <dbReference type="NCBI Taxonomy" id="56036"/>
    <lineage>
        <taxon>Eukaryota</taxon>
        <taxon>Viridiplantae</taxon>
        <taxon>Streptophyta</taxon>
        <taxon>Embryophyta</taxon>
        <taxon>Tracheophyta</taxon>
        <taxon>Spermatophyta</taxon>
        <taxon>Magnoliopsida</taxon>
        <taxon>eudicotyledons</taxon>
        <taxon>Gunneridae</taxon>
        <taxon>Pentapetalae</taxon>
        <taxon>asterids</taxon>
        <taxon>lamiids</taxon>
        <taxon>Lamiales</taxon>
        <taxon>Oleaceae</taxon>
        <taxon>Oleeae</taxon>
        <taxon>Fraxinus</taxon>
    </lineage>
</organism>
<dbReference type="AlphaFoldDB" id="A0AAD1Z8B8"/>
<dbReference type="EMBL" id="OU503042">
    <property type="protein sequence ID" value="CAI9764813.1"/>
    <property type="molecule type" value="Genomic_DNA"/>
</dbReference>
<evidence type="ECO:0000313" key="2">
    <source>
        <dbReference type="Proteomes" id="UP000834106"/>
    </source>
</evidence>
<sequence>MLEFIDENFDILKIGRQDDYVAILKVEDIVPQSIYCQIADILNELEGIEFSLDPMEKQIGHDIIVLLQKGINFNGNCNDNNELESFHQVVSKVSITSSRAALRERRALKKLIERAWTDEDKRKESKVAYLLHLIRKYSKLFISDFSDDNDSQGSTPCSPTVHGSLEDGCVPGRNSYVFDR</sequence>
<reference evidence="1" key="1">
    <citation type="submission" date="2023-05" db="EMBL/GenBank/DDBJ databases">
        <authorList>
            <person name="Huff M."/>
        </authorList>
    </citation>
    <scope>NUCLEOTIDE SEQUENCE</scope>
</reference>
<dbReference type="Proteomes" id="UP000834106">
    <property type="component" value="Chromosome 7"/>
</dbReference>
<keyword evidence="2" id="KW-1185">Reference proteome</keyword>
<accession>A0AAD1Z8B8</accession>
<name>A0AAD1Z8B8_9LAMI</name>
<proteinExistence type="predicted"/>